<organism evidence="1 2">
    <name type="scientific">Aliarcobacter cryaerophilus</name>
    <dbReference type="NCBI Taxonomy" id="28198"/>
    <lineage>
        <taxon>Bacteria</taxon>
        <taxon>Pseudomonadati</taxon>
        <taxon>Campylobacterota</taxon>
        <taxon>Epsilonproteobacteria</taxon>
        <taxon>Campylobacterales</taxon>
        <taxon>Arcobacteraceae</taxon>
        <taxon>Aliarcobacter</taxon>
    </lineage>
</organism>
<dbReference type="EMBL" id="NXGD01000009">
    <property type="protein sequence ID" value="PRN00065.1"/>
    <property type="molecule type" value="Genomic_DNA"/>
</dbReference>
<evidence type="ECO:0000313" key="2">
    <source>
        <dbReference type="Proteomes" id="UP000238811"/>
    </source>
</evidence>
<proteinExistence type="predicted"/>
<dbReference type="Proteomes" id="UP000238811">
    <property type="component" value="Unassembled WGS sequence"/>
</dbReference>
<dbReference type="AlphaFoldDB" id="A0A2S9TMM2"/>
<evidence type="ECO:0000313" key="1">
    <source>
        <dbReference type="EMBL" id="PRN00065.1"/>
    </source>
</evidence>
<accession>A0A2S9TMM2</accession>
<protein>
    <submittedName>
        <fullName evidence="1">Uncharacterized protein</fullName>
    </submittedName>
</protein>
<name>A0A2S9TMM2_9BACT</name>
<sequence>MPYYIINKNAQSNGDHEVHEKGSNCQYMPNIENQVDLGWHSSCHGAVSEAKKRWPNERINGCYYCCRSCHTS</sequence>
<reference evidence="1 2" key="1">
    <citation type="submission" date="2017-09" db="EMBL/GenBank/DDBJ databases">
        <title>Reassesment of A. cryaerophilus.</title>
        <authorList>
            <person name="Perez-Cataluna A."/>
            <person name="Collado L."/>
            <person name="Salgado O."/>
            <person name="Lefinanco V."/>
            <person name="Figueras M.J."/>
        </authorList>
    </citation>
    <scope>NUCLEOTIDE SEQUENCE [LARGE SCALE GENOMIC DNA]</scope>
    <source>
        <strain evidence="1 2">LMG 10229</strain>
    </source>
</reference>
<gene>
    <name evidence="1" type="ORF">CJ668_08625</name>
</gene>
<comment type="caution">
    <text evidence="1">The sequence shown here is derived from an EMBL/GenBank/DDBJ whole genome shotgun (WGS) entry which is preliminary data.</text>
</comment>